<keyword evidence="2" id="KW-1185">Reference proteome</keyword>
<comment type="caution">
    <text evidence="1">The sequence shown here is derived from an EMBL/GenBank/DDBJ whole genome shotgun (WGS) entry which is preliminary data.</text>
</comment>
<evidence type="ECO:0000313" key="2">
    <source>
        <dbReference type="Proteomes" id="UP001054945"/>
    </source>
</evidence>
<dbReference type="AlphaFoldDB" id="A0AAV4VVP3"/>
<organism evidence="1 2">
    <name type="scientific">Caerostris extrusa</name>
    <name type="common">Bark spider</name>
    <name type="synonym">Caerostris bankana</name>
    <dbReference type="NCBI Taxonomy" id="172846"/>
    <lineage>
        <taxon>Eukaryota</taxon>
        <taxon>Metazoa</taxon>
        <taxon>Ecdysozoa</taxon>
        <taxon>Arthropoda</taxon>
        <taxon>Chelicerata</taxon>
        <taxon>Arachnida</taxon>
        <taxon>Araneae</taxon>
        <taxon>Araneomorphae</taxon>
        <taxon>Entelegynae</taxon>
        <taxon>Araneoidea</taxon>
        <taxon>Araneidae</taxon>
        <taxon>Caerostris</taxon>
    </lineage>
</organism>
<dbReference type="EMBL" id="BPLR01015132">
    <property type="protein sequence ID" value="GIY73846.1"/>
    <property type="molecule type" value="Genomic_DNA"/>
</dbReference>
<accession>A0AAV4VVP3</accession>
<evidence type="ECO:0000313" key="1">
    <source>
        <dbReference type="EMBL" id="GIY73846.1"/>
    </source>
</evidence>
<protein>
    <submittedName>
        <fullName evidence="1">Uncharacterized protein</fullName>
    </submittedName>
</protein>
<name>A0AAV4VVP3_CAEEX</name>
<gene>
    <name evidence="1" type="ORF">CEXT_270781</name>
</gene>
<reference evidence="1 2" key="1">
    <citation type="submission" date="2021-06" db="EMBL/GenBank/DDBJ databases">
        <title>Caerostris extrusa draft genome.</title>
        <authorList>
            <person name="Kono N."/>
            <person name="Arakawa K."/>
        </authorList>
    </citation>
    <scope>NUCLEOTIDE SEQUENCE [LARGE SCALE GENOMIC DNA]</scope>
</reference>
<dbReference type="Proteomes" id="UP001054945">
    <property type="component" value="Unassembled WGS sequence"/>
</dbReference>
<sequence length="112" mass="13565">MWEFRAFEQFIGGVVVACKQDANSWNVALVAYEVNEDTSKWWNLFYFMKSKTRMQNIPIKDEKARDWKIERPRKPFEISVPSRRRLMDRSRHKNSVVLEKADFIVRRGFCRF</sequence>
<proteinExistence type="predicted"/>